<reference evidence="1 2" key="1">
    <citation type="submission" date="2017-09" db="EMBL/GenBank/DDBJ databases">
        <authorList>
            <person name="Ehlers B."/>
            <person name="Leendertz F.H."/>
        </authorList>
    </citation>
    <scope>NUCLEOTIDE SEQUENCE [LARGE SCALE GENOMIC DNA]</scope>
    <source>
        <strain evidence="1 2">CGMCC 4.6857</strain>
    </source>
</reference>
<evidence type="ECO:0000313" key="2">
    <source>
        <dbReference type="Proteomes" id="UP000219612"/>
    </source>
</evidence>
<name>A0A285KBA3_9ACTN</name>
<dbReference type="AlphaFoldDB" id="A0A285KBA3"/>
<dbReference type="EMBL" id="OBDY01000036">
    <property type="protein sequence ID" value="SNY69884.1"/>
    <property type="molecule type" value="Genomic_DNA"/>
</dbReference>
<dbReference type="Proteomes" id="UP000219612">
    <property type="component" value="Unassembled WGS sequence"/>
</dbReference>
<keyword evidence="2" id="KW-1185">Reference proteome</keyword>
<sequence>MNNYGSANDKASSVWNNTDRGVRFYQDTNQGGKYIHINPHDGRGDLSSVLIYNADGSVFGTNTMNDRISSAC</sequence>
<accession>A0A285KBA3</accession>
<dbReference type="Pfam" id="PF03995">
    <property type="entry name" value="Inhibitor_I36"/>
    <property type="match status" value="1"/>
</dbReference>
<proteinExistence type="predicted"/>
<dbReference type="Gene3D" id="2.60.20.10">
    <property type="entry name" value="Crystallins"/>
    <property type="match status" value="1"/>
</dbReference>
<protein>
    <submittedName>
        <fullName evidence="1">Peptidase inhibitor family I36</fullName>
    </submittedName>
</protein>
<organism evidence="1 2">
    <name type="scientific">Paractinoplanes atraurantiacus</name>
    <dbReference type="NCBI Taxonomy" id="1036182"/>
    <lineage>
        <taxon>Bacteria</taxon>
        <taxon>Bacillati</taxon>
        <taxon>Actinomycetota</taxon>
        <taxon>Actinomycetes</taxon>
        <taxon>Micromonosporales</taxon>
        <taxon>Micromonosporaceae</taxon>
        <taxon>Paractinoplanes</taxon>
    </lineage>
</organism>
<evidence type="ECO:0000313" key="1">
    <source>
        <dbReference type="EMBL" id="SNY69884.1"/>
    </source>
</evidence>
<gene>
    <name evidence="1" type="ORF">SAMN05421748_13636</name>
</gene>